<dbReference type="InterPro" id="IPR000073">
    <property type="entry name" value="AB_hydrolase_1"/>
</dbReference>
<feature type="domain" description="AB hydrolase-1" evidence="1">
    <location>
        <begin position="22"/>
        <end position="244"/>
    </location>
</feature>
<protein>
    <submittedName>
        <fullName evidence="2">3-oxoadipate enol-lactonase</fullName>
        <ecNumber evidence="2">3.1.1.24</ecNumber>
    </submittedName>
</protein>
<name>A0A418X2K6_9BURK</name>
<organism evidence="2 3">
    <name type="scientific">Noviherbaspirillum cavernae</name>
    <dbReference type="NCBI Taxonomy" id="2320862"/>
    <lineage>
        <taxon>Bacteria</taxon>
        <taxon>Pseudomonadati</taxon>
        <taxon>Pseudomonadota</taxon>
        <taxon>Betaproteobacteria</taxon>
        <taxon>Burkholderiales</taxon>
        <taxon>Oxalobacteraceae</taxon>
        <taxon>Noviherbaspirillum</taxon>
    </lineage>
</organism>
<dbReference type="Proteomes" id="UP000285190">
    <property type="component" value="Unassembled WGS sequence"/>
</dbReference>
<dbReference type="RefSeq" id="WP_119739492.1">
    <property type="nucleotide sequence ID" value="NZ_QYUN01000002.1"/>
</dbReference>
<accession>A0A418X2K6</accession>
<dbReference type="InterPro" id="IPR050471">
    <property type="entry name" value="AB_hydrolase"/>
</dbReference>
<dbReference type="InterPro" id="IPR029058">
    <property type="entry name" value="AB_hydrolase_fold"/>
</dbReference>
<evidence type="ECO:0000313" key="3">
    <source>
        <dbReference type="Proteomes" id="UP000285190"/>
    </source>
</evidence>
<dbReference type="GO" id="GO:0042952">
    <property type="term" value="P:beta-ketoadipate pathway"/>
    <property type="evidence" value="ECO:0007669"/>
    <property type="project" value="InterPro"/>
</dbReference>
<reference evidence="2 3" key="1">
    <citation type="submission" date="2018-09" db="EMBL/GenBank/DDBJ databases">
        <authorList>
            <person name="Zhu H."/>
        </authorList>
    </citation>
    <scope>NUCLEOTIDE SEQUENCE [LARGE SCALE GENOMIC DNA]</scope>
    <source>
        <strain evidence="2 3">K2R10-39</strain>
    </source>
</reference>
<sequence>MPFLDTHHVRLHYQIDGLEEGPWLILSNSLGTQLDMWAPQMPALRKRFRVLRYDTRGHGQSSVPPGPYTIAKLGDDVIALMDHLQIDRAHFCGLSMGGMIGMWLGANRAARINRLVLCNTAALIGPPELWNTRIAKVNSEGMGAIVPAVIDRWFTPEFQKSAHNEVDLVRKMLLHTHTVGYAANCAAVRDMDLRESLFAVRAPTLVIAGAYDAATPPQDSRLVADRIAHARYVSLEAAHLSNWEVADEFTDTLVGFLTEGA</sequence>
<dbReference type="InterPro" id="IPR026968">
    <property type="entry name" value="PcaD/CatD"/>
</dbReference>
<dbReference type="NCBIfam" id="TIGR02427">
    <property type="entry name" value="protocat_pcaD"/>
    <property type="match status" value="1"/>
</dbReference>
<proteinExistence type="predicted"/>
<dbReference type="PANTHER" id="PTHR43433:SF5">
    <property type="entry name" value="AB HYDROLASE-1 DOMAIN-CONTAINING PROTEIN"/>
    <property type="match status" value="1"/>
</dbReference>
<dbReference type="SUPFAM" id="SSF53474">
    <property type="entry name" value="alpha/beta-Hydrolases"/>
    <property type="match status" value="1"/>
</dbReference>
<gene>
    <name evidence="2" type="primary">pcaD</name>
    <name evidence="2" type="ORF">D3870_12310</name>
</gene>
<dbReference type="AlphaFoldDB" id="A0A418X2K6"/>
<dbReference type="EC" id="3.1.1.24" evidence="2"/>
<dbReference type="EMBL" id="QYUN01000002">
    <property type="protein sequence ID" value="RJG06689.1"/>
    <property type="molecule type" value="Genomic_DNA"/>
</dbReference>
<dbReference type="PRINTS" id="PR00111">
    <property type="entry name" value="ABHYDROLASE"/>
</dbReference>
<comment type="caution">
    <text evidence="2">The sequence shown here is derived from an EMBL/GenBank/DDBJ whole genome shotgun (WGS) entry which is preliminary data.</text>
</comment>
<evidence type="ECO:0000313" key="2">
    <source>
        <dbReference type="EMBL" id="RJG06689.1"/>
    </source>
</evidence>
<dbReference type="OrthoDB" id="9793083at2"/>
<dbReference type="GO" id="GO:0047570">
    <property type="term" value="F:3-oxoadipate enol-lactonase activity"/>
    <property type="evidence" value="ECO:0007669"/>
    <property type="project" value="UniProtKB-EC"/>
</dbReference>
<dbReference type="PANTHER" id="PTHR43433">
    <property type="entry name" value="HYDROLASE, ALPHA/BETA FOLD FAMILY PROTEIN"/>
    <property type="match status" value="1"/>
</dbReference>
<keyword evidence="3" id="KW-1185">Reference proteome</keyword>
<dbReference type="Gene3D" id="3.40.50.1820">
    <property type="entry name" value="alpha/beta hydrolase"/>
    <property type="match status" value="1"/>
</dbReference>
<dbReference type="Pfam" id="PF00561">
    <property type="entry name" value="Abhydrolase_1"/>
    <property type="match status" value="1"/>
</dbReference>
<keyword evidence="2" id="KW-0378">Hydrolase</keyword>
<evidence type="ECO:0000259" key="1">
    <source>
        <dbReference type="Pfam" id="PF00561"/>
    </source>
</evidence>